<dbReference type="GO" id="GO:0016020">
    <property type="term" value="C:membrane"/>
    <property type="evidence" value="ECO:0007669"/>
    <property type="project" value="UniProtKB-SubCell"/>
</dbReference>
<reference evidence="13" key="1">
    <citation type="submission" date="2022-11" db="UniProtKB">
        <authorList>
            <consortium name="WormBaseParasite"/>
        </authorList>
    </citation>
    <scope>IDENTIFICATION</scope>
</reference>
<dbReference type="WBParaSite" id="PSAMB.scaffold13001size2478.g35210.t1">
    <property type="protein sequence ID" value="PSAMB.scaffold13001size2478.g35210.t1"/>
    <property type="gene ID" value="PSAMB.scaffold13001size2478.g35210"/>
</dbReference>
<accession>A0A914UVQ1</accession>
<dbReference type="InterPro" id="IPR050271">
    <property type="entry name" value="UDP-glycosyltransferase"/>
</dbReference>
<dbReference type="SUPFAM" id="SSF53756">
    <property type="entry name" value="UDP-Glycosyltransferase/glycogen phosphorylase"/>
    <property type="match status" value="1"/>
</dbReference>
<keyword evidence="12" id="KW-1185">Reference proteome</keyword>
<evidence type="ECO:0000256" key="11">
    <source>
        <dbReference type="RuleBase" id="RU362059"/>
    </source>
</evidence>
<dbReference type="PANTHER" id="PTHR48043:SF145">
    <property type="entry name" value="FI06409P-RELATED"/>
    <property type="match status" value="1"/>
</dbReference>
<comment type="subcellular location">
    <subcellularLocation>
        <location evidence="1 11">Membrane</location>
        <topology evidence="1 11">Single-pass membrane protein</topology>
    </subcellularLocation>
</comment>
<keyword evidence="4 10" id="KW-0808">Transferase</keyword>
<dbReference type="Gene3D" id="3.40.50.2000">
    <property type="entry name" value="Glycogen Phosphorylase B"/>
    <property type="match status" value="1"/>
</dbReference>
<sequence>MPADMKKGILETFARFPAYTFLWKYEEEDMEMVKGYKNVKLVKWAPQVDLLGHPKLKAFITHAGYNSMMEAAVAGKPMITVPLFADQFRNSQASKRQGISLEVDKTKIGRDESLYEALNDILSNAE</sequence>
<evidence type="ECO:0000313" key="13">
    <source>
        <dbReference type="WBParaSite" id="PSAMB.scaffold13001size2478.g35210.t1"/>
    </source>
</evidence>
<evidence type="ECO:0000256" key="10">
    <source>
        <dbReference type="RuleBase" id="RU003718"/>
    </source>
</evidence>
<evidence type="ECO:0000256" key="5">
    <source>
        <dbReference type="ARBA" id="ARBA00022692"/>
    </source>
</evidence>
<dbReference type="InterPro" id="IPR035595">
    <property type="entry name" value="UDP_glycos_trans_CS"/>
</dbReference>
<proteinExistence type="inferred from homology"/>
<keyword evidence="7" id="KW-1133">Transmembrane helix</keyword>
<evidence type="ECO:0000256" key="7">
    <source>
        <dbReference type="ARBA" id="ARBA00022989"/>
    </source>
</evidence>
<dbReference type="Proteomes" id="UP000887566">
    <property type="component" value="Unplaced"/>
</dbReference>
<evidence type="ECO:0000256" key="2">
    <source>
        <dbReference type="ARBA" id="ARBA00009995"/>
    </source>
</evidence>
<evidence type="ECO:0000256" key="8">
    <source>
        <dbReference type="ARBA" id="ARBA00023136"/>
    </source>
</evidence>
<comment type="catalytic activity">
    <reaction evidence="9 11">
        <text>glucuronate acceptor + UDP-alpha-D-glucuronate = acceptor beta-D-glucuronoside + UDP + H(+)</text>
        <dbReference type="Rhea" id="RHEA:21032"/>
        <dbReference type="ChEBI" id="CHEBI:15378"/>
        <dbReference type="ChEBI" id="CHEBI:58052"/>
        <dbReference type="ChEBI" id="CHEBI:58223"/>
        <dbReference type="ChEBI" id="CHEBI:132367"/>
        <dbReference type="ChEBI" id="CHEBI:132368"/>
        <dbReference type="EC" id="2.4.1.17"/>
    </reaction>
</comment>
<dbReference type="PROSITE" id="PS00375">
    <property type="entry name" value="UDPGT"/>
    <property type="match status" value="1"/>
</dbReference>
<organism evidence="12 13">
    <name type="scientific">Plectus sambesii</name>
    <dbReference type="NCBI Taxonomy" id="2011161"/>
    <lineage>
        <taxon>Eukaryota</taxon>
        <taxon>Metazoa</taxon>
        <taxon>Ecdysozoa</taxon>
        <taxon>Nematoda</taxon>
        <taxon>Chromadorea</taxon>
        <taxon>Plectida</taxon>
        <taxon>Plectina</taxon>
        <taxon>Plectoidea</taxon>
        <taxon>Plectidae</taxon>
        <taxon>Plectus</taxon>
    </lineage>
</organism>
<keyword evidence="3 10" id="KW-0328">Glycosyltransferase</keyword>
<dbReference type="GO" id="GO:0015020">
    <property type="term" value="F:glucuronosyltransferase activity"/>
    <property type="evidence" value="ECO:0007669"/>
    <property type="project" value="UniProtKB-EC"/>
</dbReference>
<evidence type="ECO:0000256" key="4">
    <source>
        <dbReference type="ARBA" id="ARBA00022679"/>
    </source>
</evidence>
<dbReference type="PANTHER" id="PTHR48043">
    <property type="entry name" value="EG:EG0003.4 PROTEIN-RELATED"/>
    <property type="match status" value="1"/>
</dbReference>
<keyword evidence="6" id="KW-0732">Signal</keyword>
<evidence type="ECO:0000256" key="3">
    <source>
        <dbReference type="ARBA" id="ARBA00022676"/>
    </source>
</evidence>
<comment type="similarity">
    <text evidence="2 10">Belongs to the UDP-glycosyltransferase family.</text>
</comment>
<dbReference type="InterPro" id="IPR002213">
    <property type="entry name" value="UDP_glucos_trans"/>
</dbReference>
<evidence type="ECO:0000256" key="6">
    <source>
        <dbReference type="ARBA" id="ARBA00022729"/>
    </source>
</evidence>
<protein>
    <recommendedName>
        <fullName evidence="11">UDP-glucuronosyltransferase</fullName>
        <ecNumber evidence="11">2.4.1.17</ecNumber>
    </recommendedName>
</protein>
<keyword evidence="5" id="KW-0812">Transmembrane</keyword>
<evidence type="ECO:0000256" key="1">
    <source>
        <dbReference type="ARBA" id="ARBA00004167"/>
    </source>
</evidence>
<evidence type="ECO:0000313" key="12">
    <source>
        <dbReference type="Proteomes" id="UP000887566"/>
    </source>
</evidence>
<dbReference type="AlphaFoldDB" id="A0A914UVQ1"/>
<keyword evidence="8" id="KW-0472">Membrane</keyword>
<dbReference type="FunFam" id="3.40.50.2000:FF:000038">
    <property type="entry name" value="UDP-GlucuronosylTransferase"/>
    <property type="match status" value="1"/>
</dbReference>
<dbReference type="CDD" id="cd03784">
    <property type="entry name" value="GT1_Gtf-like"/>
    <property type="match status" value="1"/>
</dbReference>
<name>A0A914UVQ1_9BILA</name>
<dbReference type="EC" id="2.4.1.17" evidence="11"/>
<dbReference type="Pfam" id="PF00201">
    <property type="entry name" value="UDPGT"/>
    <property type="match status" value="1"/>
</dbReference>
<evidence type="ECO:0000256" key="9">
    <source>
        <dbReference type="ARBA" id="ARBA00047475"/>
    </source>
</evidence>